<dbReference type="EMBL" id="PUIA01000001">
    <property type="protein sequence ID" value="PQO41848.1"/>
    <property type="molecule type" value="Genomic_DNA"/>
</dbReference>
<gene>
    <name evidence="1" type="ORF">C5Y96_00300</name>
</gene>
<dbReference type="Proteomes" id="UP000240009">
    <property type="component" value="Unassembled WGS sequence"/>
</dbReference>
<dbReference type="InterPro" id="IPR010869">
    <property type="entry name" value="DUF1501"/>
</dbReference>
<dbReference type="OrthoDB" id="127333at2"/>
<dbReference type="PANTHER" id="PTHR43737">
    <property type="entry name" value="BLL7424 PROTEIN"/>
    <property type="match status" value="1"/>
</dbReference>
<dbReference type="SUPFAM" id="SSF53649">
    <property type="entry name" value="Alkaline phosphatase-like"/>
    <property type="match status" value="1"/>
</dbReference>
<protein>
    <submittedName>
        <fullName evidence="1">DUF1501 domain-containing protein</fullName>
    </submittedName>
</protein>
<organism evidence="1 2">
    <name type="scientific">Blastopirellula marina</name>
    <dbReference type="NCBI Taxonomy" id="124"/>
    <lineage>
        <taxon>Bacteria</taxon>
        <taxon>Pseudomonadati</taxon>
        <taxon>Planctomycetota</taxon>
        <taxon>Planctomycetia</taxon>
        <taxon>Pirellulales</taxon>
        <taxon>Pirellulaceae</taxon>
        <taxon>Blastopirellula</taxon>
    </lineage>
</organism>
<dbReference type="PANTHER" id="PTHR43737:SF1">
    <property type="entry name" value="DUF1501 DOMAIN-CONTAINING PROTEIN"/>
    <property type="match status" value="1"/>
</dbReference>
<name>A0A2S8GBL4_9BACT</name>
<evidence type="ECO:0000313" key="2">
    <source>
        <dbReference type="Proteomes" id="UP000240009"/>
    </source>
</evidence>
<dbReference type="Pfam" id="PF07394">
    <property type="entry name" value="DUF1501"/>
    <property type="match status" value="1"/>
</dbReference>
<comment type="caution">
    <text evidence="1">The sequence shown here is derived from an EMBL/GenBank/DDBJ whole genome shotgun (WGS) entry which is preliminary data.</text>
</comment>
<dbReference type="RefSeq" id="WP_105349555.1">
    <property type="nucleotide sequence ID" value="NZ_PUIA01000001.1"/>
</dbReference>
<dbReference type="AlphaFoldDB" id="A0A2S8GBL4"/>
<evidence type="ECO:0000313" key="1">
    <source>
        <dbReference type="EMBL" id="PQO41848.1"/>
    </source>
</evidence>
<sequence length="438" mass="47685">MKRFQHLLGPEGCGSLGHFSRRTLLGAGAGLAWLTPLSQLLAASSEEKSSSGRPKSVIVLWMQGGPSQLETWDPHPGKMIGGDTKAIDTSVQGLQIADTMPRTAEVMHEMSLLRCVTSKEGDHERATYNMQTGYRPDPTLIHPSIGAILCHELSAEGVEIPRHVSIFPSAFPSRGGFLGNQYDAFKMYDPTGPLPDLPKRVPEDRFQARLGDLDILESSFAQGRRFDLEKNKTLHRKTVDRATTMMTSDQIDAFNIDGVPTEIKEQFGDTPFGRGCLCATQLIETGVRCVQVTLNGWDTHANNHELQSARAGDLDAALSATIKHLKERDRLEDTIVLCGGEFGRTPKINPAAGRDHWPHGFSVALAGGGIRKGVVLGETDPEGEKITPETKHAVRVEDIHATIHHALGINIDKDYQTPIGRPMAICQGTAISEIIADA</sequence>
<reference evidence="1 2" key="1">
    <citation type="submission" date="2018-02" db="EMBL/GenBank/DDBJ databases">
        <title>Comparative genomes isolates from brazilian mangrove.</title>
        <authorList>
            <person name="Araujo J.E."/>
            <person name="Taketani R.G."/>
            <person name="Silva M.C.P."/>
            <person name="Loureco M.V."/>
            <person name="Andreote F.D."/>
        </authorList>
    </citation>
    <scope>NUCLEOTIDE SEQUENCE [LARGE SCALE GENOMIC DNA]</scope>
    <source>
        <strain evidence="1 2">HEX-2 MGV</strain>
    </source>
</reference>
<proteinExistence type="predicted"/>
<dbReference type="InterPro" id="IPR017850">
    <property type="entry name" value="Alkaline_phosphatase_core_sf"/>
</dbReference>
<accession>A0A2S8GBL4</accession>